<dbReference type="InterPro" id="IPR032466">
    <property type="entry name" value="Metal_Hydrolase"/>
</dbReference>
<evidence type="ECO:0000313" key="3">
    <source>
        <dbReference type="Proteomes" id="UP000241818"/>
    </source>
</evidence>
<dbReference type="RefSeq" id="XP_024724351.1">
    <property type="nucleotide sequence ID" value="XM_024869855.1"/>
</dbReference>
<accession>A0A2T3BBP6</accession>
<gene>
    <name evidence="2" type="ORF">M430DRAFT_94709</name>
</gene>
<dbReference type="GeneID" id="36577936"/>
<organism evidence="2 3">
    <name type="scientific">Amorphotheca resinae ATCC 22711</name>
    <dbReference type="NCBI Taxonomy" id="857342"/>
    <lineage>
        <taxon>Eukaryota</taxon>
        <taxon>Fungi</taxon>
        <taxon>Dikarya</taxon>
        <taxon>Ascomycota</taxon>
        <taxon>Pezizomycotina</taxon>
        <taxon>Leotiomycetes</taxon>
        <taxon>Helotiales</taxon>
        <taxon>Amorphothecaceae</taxon>
        <taxon>Amorphotheca</taxon>
    </lineage>
</organism>
<evidence type="ECO:0008006" key="4">
    <source>
        <dbReference type="Google" id="ProtNLM"/>
    </source>
</evidence>
<dbReference type="EMBL" id="KZ679007">
    <property type="protein sequence ID" value="PSS25752.1"/>
    <property type="molecule type" value="Genomic_DNA"/>
</dbReference>
<dbReference type="GO" id="GO:0016788">
    <property type="term" value="F:hydrolase activity, acting on ester bonds"/>
    <property type="evidence" value="ECO:0007669"/>
    <property type="project" value="InterPro"/>
</dbReference>
<dbReference type="FunCoup" id="A0A2T3BBP6">
    <property type="interactions" value="48"/>
</dbReference>
<protein>
    <recommendedName>
        <fullName evidence="4">Cut9 interacting protein Scn1</fullName>
    </recommendedName>
</protein>
<proteinExistence type="predicted"/>
<dbReference type="Proteomes" id="UP000241818">
    <property type="component" value="Unassembled WGS sequence"/>
</dbReference>
<evidence type="ECO:0000313" key="2">
    <source>
        <dbReference type="EMBL" id="PSS25752.1"/>
    </source>
</evidence>
<dbReference type="Pfam" id="PF01026">
    <property type="entry name" value="TatD_DNase"/>
    <property type="match status" value="1"/>
</dbReference>
<name>A0A2T3BBP6_AMORE</name>
<reference evidence="2 3" key="1">
    <citation type="journal article" date="2018" name="New Phytol.">
        <title>Comparative genomics and transcriptomics depict ericoid mycorrhizal fungi as versatile saprotrophs and plant mutualists.</title>
        <authorList>
            <person name="Martino E."/>
            <person name="Morin E."/>
            <person name="Grelet G.A."/>
            <person name="Kuo A."/>
            <person name="Kohler A."/>
            <person name="Daghino S."/>
            <person name="Barry K.W."/>
            <person name="Cichocki N."/>
            <person name="Clum A."/>
            <person name="Dockter R.B."/>
            <person name="Hainaut M."/>
            <person name="Kuo R.C."/>
            <person name="LaButti K."/>
            <person name="Lindahl B.D."/>
            <person name="Lindquist E.A."/>
            <person name="Lipzen A."/>
            <person name="Khouja H.R."/>
            <person name="Magnuson J."/>
            <person name="Murat C."/>
            <person name="Ohm R.A."/>
            <person name="Singer S.W."/>
            <person name="Spatafora J.W."/>
            <person name="Wang M."/>
            <person name="Veneault-Fourrey C."/>
            <person name="Henrissat B."/>
            <person name="Grigoriev I.V."/>
            <person name="Martin F.M."/>
            <person name="Perotto S."/>
        </authorList>
    </citation>
    <scope>NUCLEOTIDE SEQUENCE [LARGE SCALE GENOMIC DNA]</scope>
    <source>
        <strain evidence="2 3">ATCC 22711</strain>
    </source>
</reference>
<dbReference type="SUPFAM" id="SSF51556">
    <property type="entry name" value="Metallo-dependent hydrolases"/>
    <property type="match status" value="1"/>
</dbReference>
<dbReference type="PANTHER" id="PTHR47345">
    <property type="entry name" value="CUT9-INTERACTING PROTEIN SCN1"/>
    <property type="match status" value="1"/>
</dbReference>
<dbReference type="InterPro" id="IPR053044">
    <property type="entry name" value="Metallo-hydrolase/TatD-type"/>
</dbReference>
<keyword evidence="3" id="KW-1185">Reference proteome</keyword>
<sequence length="387" mass="43751">MAASEGATPRDDPFPWGLGIYDAHCHPTDTMSLVPSIPSMKARVLTVMATRGEDQELVAQVAESYGLENSPDMSEQPDHRRVIPCFGWHPWFSHQLYDDTENPVPDSDSDEFKVRHYQSVLTPKPDDAAFLGSLPQPRSLSEFLYQTRKYLEKYPLALVGEIGLDKSFRIPRQWSAGLEESRDGTLTPGGREGRVLSPYRVQMDHQKAILKAQLKLAGEMKRAVSIHGVQAHGVVFDTLQETWKGYEKEVLSKRERKKAAHQTEEEGFDTDSKKHGPRPFPPRICLHSYSGPPEPLKQYFHRSIPAEVFFSFSSVINMSSSASVKAAEVIKALPEDRILVESDLHVAGDEMDIKLEEMTRKICEIKGWSLEDGITKLGRNWQRFVFS</sequence>
<feature type="region of interest" description="Disordered" evidence="1">
    <location>
        <begin position="254"/>
        <end position="277"/>
    </location>
</feature>
<dbReference type="InterPro" id="IPR001130">
    <property type="entry name" value="TatD-like"/>
</dbReference>
<dbReference type="PANTHER" id="PTHR47345:SF1">
    <property type="entry name" value="CUT9-INTERACTING PROTEIN SCN1"/>
    <property type="match status" value="1"/>
</dbReference>
<dbReference type="OrthoDB" id="413993at2759"/>
<evidence type="ECO:0000256" key="1">
    <source>
        <dbReference type="SAM" id="MobiDB-lite"/>
    </source>
</evidence>
<dbReference type="AlphaFoldDB" id="A0A2T3BBP6"/>
<dbReference type="Gene3D" id="3.20.20.140">
    <property type="entry name" value="Metal-dependent hydrolases"/>
    <property type="match status" value="1"/>
</dbReference>
<dbReference type="InParanoid" id="A0A2T3BBP6"/>